<keyword evidence="3" id="KW-0812">Transmembrane</keyword>
<evidence type="ECO:0000256" key="2">
    <source>
        <dbReference type="SAM" id="MobiDB-lite"/>
    </source>
</evidence>
<protein>
    <submittedName>
        <fullName evidence="4">Uncharacterized protein</fullName>
    </submittedName>
</protein>
<keyword evidence="3" id="KW-1133">Transmembrane helix</keyword>
<keyword evidence="1" id="KW-0175">Coiled coil</keyword>
<dbReference type="RefSeq" id="WP_158682518.1">
    <property type="nucleotide sequence ID" value="NZ_CP026746.1"/>
</dbReference>
<feature type="region of interest" description="Disordered" evidence="2">
    <location>
        <begin position="32"/>
        <end position="58"/>
    </location>
</feature>
<sequence length="434" mass="46077">MVEQARARAIGLPVTAVARLLIGRHLQVNRRSSLRHDRFQQTNPAPDPNEPSPETDSATVTTINDDDIAAELHLDEGESFLLAALQIMMLDRDIAAEKRVPDAKIATRDAAVSSAVEMLGQITDSAPQWIRTYAEASPITVDSVLNAPAELCGNVTDRQRAVLLMIELLLFSPWTEGKLKWVEKERRQSLRVASAMFPCLRADDLPVMERETAAIMRRLRRASIKWGRVAVVSVAGLGAGLLTAGWAAPAIGAAVGGAMGLSGAAATSAGLAALGGGSLAAGGFGVAGGTALLTGLGGVAGASVGAAGARLSQRTAGQVITDAIKLDLVTRMIFEEDDEKARRVAESLQQRIVELATLTNRLADEIRELSKDKARLTAENRELRKRLRQQYEEAQLAETALDIVVGRLSDESGDLAADADDDDDPDAVPTKADA</sequence>
<feature type="transmembrane region" description="Helical" evidence="3">
    <location>
        <begin position="253"/>
        <end position="274"/>
    </location>
</feature>
<evidence type="ECO:0000313" key="4">
    <source>
        <dbReference type="EMBL" id="NEW36535.1"/>
    </source>
</evidence>
<evidence type="ECO:0000256" key="1">
    <source>
        <dbReference type="SAM" id="Coils"/>
    </source>
</evidence>
<keyword evidence="3" id="KW-0472">Membrane</keyword>
<dbReference type="Proteomes" id="UP000471166">
    <property type="component" value="Unassembled WGS sequence"/>
</dbReference>
<evidence type="ECO:0000313" key="5">
    <source>
        <dbReference type="Proteomes" id="UP000471166"/>
    </source>
</evidence>
<accession>A0A6P1D1N3</accession>
<organism evidence="4 5">
    <name type="scientific">Nocardia cyriacigeorgica</name>
    <dbReference type="NCBI Taxonomy" id="135487"/>
    <lineage>
        <taxon>Bacteria</taxon>
        <taxon>Bacillati</taxon>
        <taxon>Actinomycetota</taxon>
        <taxon>Actinomycetes</taxon>
        <taxon>Mycobacteriales</taxon>
        <taxon>Nocardiaceae</taxon>
        <taxon>Nocardia</taxon>
    </lineage>
</organism>
<feature type="compositionally biased region" description="Acidic residues" evidence="2">
    <location>
        <begin position="412"/>
        <end position="426"/>
    </location>
</feature>
<evidence type="ECO:0000256" key="3">
    <source>
        <dbReference type="SAM" id="Phobius"/>
    </source>
</evidence>
<comment type="caution">
    <text evidence="4">The sequence shown here is derived from an EMBL/GenBank/DDBJ whole genome shotgun (WGS) entry which is preliminary data.</text>
</comment>
<gene>
    <name evidence="4" type="ORF">GV791_28840</name>
</gene>
<dbReference type="GeneID" id="57072128"/>
<dbReference type="AlphaFoldDB" id="A0A6P1D1N3"/>
<feature type="transmembrane region" description="Helical" evidence="3">
    <location>
        <begin position="226"/>
        <end position="247"/>
    </location>
</feature>
<name>A0A6P1D1N3_9NOCA</name>
<dbReference type="EMBL" id="JAAGVB010000082">
    <property type="protein sequence ID" value="NEW36535.1"/>
    <property type="molecule type" value="Genomic_DNA"/>
</dbReference>
<reference evidence="4 5" key="1">
    <citation type="submission" date="2020-01" db="EMBL/GenBank/DDBJ databases">
        <title>Genetics and antimicrobial susceptibilities of Nocardia species isolated from the soil; a comparison with species isolated from humans.</title>
        <authorList>
            <person name="Carrasco G."/>
            <person name="Monzon S."/>
            <person name="Sansegundo M."/>
            <person name="Garcia E."/>
            <person name="Garrido N."/>
            <person name="Medina M.J."/>
            <person name="Villalon P."/>
            <person name="Ramirez-Arocha A.C."/>
            <person name="Jimenez P."/>
            <person name="Cuesta I."/>
            <person name="Valdezate S."/>
        </authorList>
    </citation>
    <scope>NUCLEOTIDE SEQUENCE [LARGE SCALE GENOMIC DNA]</scope>
    <source>
        <strain evidence="4 5">CNM20110626</strain>
    </source>
</reference>
<feature type="coiled-coil region" evidence="1">
    <location>
        <begin position="359"/>
        <end position="400"/>
    </location>
</feature>
<proteinExistence type="predicted"/>
<feature type="region of interest" description="Disordered" evidence="2">
    <location>
        <begin position="412"/>
        <end position="434"/>
    </location>
</feature>